<proteinExistence type="predicted"/>
<evidence type="ECO:0000313" key="1">
    <source>
        <dbReference type="EMBL" id="CAF2084477.1"/>
    </source>
</evidence>
<comment type="caution">
    <text evidence="1">The sequence shown here is derived from an EMBL/GenBank/DDBJ whole genome shotgun (WGS) entry which is preliminary data.</text>
</comment>
<accession>A0A816S728</accession>
<name>A0A816S728_9BILA</name>
<sequence length="224" mass="25112">MDLTLEDLPGEKRKQIGKIAHIVAHGKNGPRADDLYPAKKLDTYDNWILLCGTHHDIVDTAINKYSVEDLLKMKKEHETFVRNLLATEILSVGFAELEVAASALLSSSTVMVNGSFALTPPTQKMKKNSLTEYTHNLLTMGLSRSREVGQYIEGQSRFDSGYPDRLKAGFREEYDRLFNEGIYADALFESMVLFASGNTGDFKRKASGLVILAHLFEICEVFEQ</sequence>
<organism evidence="1 2">
    <name type="scientific">Rotaria magnacalcarata</name>
    <dbReference type="NCBI Taxonomy" id="392030"/>
    <lineage>
        <taxon>Eukaryota</taxon>
        <taxon>Metazoa</taxon>
        <taxon>Spiralia</taxon>
        <taxon>Gnathifera</taxon>
        <taxon>Rotifera</taxon>
        <taxon>Eurotatoria</taxon>
        <taxon>Bdelloidea</taxon>
        <taxon>Philodinida</taxon>
        <taxon>Philodinidae</taxon>
        <taxon>Rotaria</taxon>
    </lineage>
</organism>
<evidence type="ECO:0000313" key="2">
    <source>
        <dbReference type="Proteomes" id="UP000663887"/>
    </source>
</evidence>
<dbReference type="EMBL" id="CAJNRG010006282">
    <property type="protein sequence ID" value="CAF2084477.1"/>
    <property type="molecule type" value="Genomic_DNA"/>
</dbReference>
<dbReference type="AlphaFoldDB" id="A0A816S728"/>
<dbReference type="Proteomes" id="UP000663887">
    <property type="component" value="Unassembled WGS sequence"/>
</dbReference>
<gene>
    <name evidence="1" type="ORF">XDN619_LOCUS15414</name>
</gene>
<protein>
    <submittedName>
        <fullName evidence="1">Uncharacterized protein</fullName>
    </submittedName>
</protein>
<reference evidence="1" key="1">
    <citation type="submission" date="2021-02" db="EMBL/GenBank/DDBJ databases">
        <authorList>
            <person name="Nowell W R."/>
        </authorList>
    </citation>
    <scope>NUCLEOTIDE SEQUENCE</scope>
</reference>